<dbReference type="Gene3D" id="3.40.1190.20">
    <property type="match status" value="1"/>
</dbReference>
<keyword evidence="4" id="KW-0812">Transmembrane</keyword>
<dbReference type="InterPro" id="IPR029056">
    <property type="entry name" value="Ribokinase-like"/>
</dbReference>
<feature type="signal peptide" evidence="5">
    <location>
        <begin position="1"/>
        <end position="15"/>
    </location>
</feature>
<dbReference type="PROSITE" id="PS00583">
    <property type="entry name" value="PFKB_KINASES_1"/>
    <property type="match status" value="1"/>
</dbReference>
<dbReference type="AlphaFoldDB" id="A0A146KFA1"/>
<protein>
    <submittedName>
        <fullName evidence="7">PfkB family carbohydrate kinase protein</fullName>
    </submittedName>
</protein>
<keyword evidence="5" id="KW-0732">Signal</keyword>
<dbReference type="InterPro" id="IPR011611">
    <property type="entry name" value="PfkB_dom"/>
</dbReference>
<evidence type="ECO:0000256" key="4">
    <source>
        <dbReference type="SAM" id="Phobius"/>
    </source>
</evidence>
<feature type="domain" description="Carbohydrate kinase PfkB" evidence="6">
    <location>
        <begin position="54"/>
        <end position="164"/>
    </location>
</feature>
<dbReference type="SUPFAM" id="SSF53613">
    <property type="entry name" value="Ribokinase-like"/>
    <property type="match status" value="1"/>
</dbReference>
<dbReference type="GO" id="GO:0016301">
    <property type="term" value="F:kinase activity"/>
    <property type="evidence" value="ECO:0007669"/>
    <property type="project" value="UniProtKB-KW"/>
</dbReference>
<evidence type="ECO:0000313" key="7">
    <source>
        <dbReference type="EMBL" id="JAP93979.1"/>
    </source>
</evidence>
<name>A0A146KFA1_9EUKA</name>
<feature type="compositionally biased region" description="Basic and acidic residues" evidence="3">
    <location>
        <begin position="44"/>
        <end position="53"/>
    </location>
</feature>
<sequence>MIAIILSILMEEAQSQQQPDVEVENTNTNQSQDDVPLDIPVESEEQKSAPKEDSIACYGSALLEFKTRPVKQGQNSNSNASLEFMYGGPAKNVAEVFGRLGGKSKLYTMVGEDTLGSTMKAELGSKHKIDTQYIETDKKIATATKITVQVTDKQLRSALSMSTQEDLEDSKESPVKEIVQINDDVLQKVAYRYLYPNFKNVNDSKFIFADAIVNENSIKALIQNFGSKLFLYLGHSDNAVKLVNIFKSYFSADKKPEVLYKHIYLTLDEALLMPKLVCESVKQLKSICKEKPADFDQLLLQADEKKSLQAVTFLKNLLLVENIFVKTSANQLLVSLNEKSFLAEHNCQKKCVIAENGADEAFVAGFLKAQMEGKSTDDSVEYGMFSMISALKTEMNVNQEMSGKRVCVRVFYTLVVAVVFGGAAFVAWSVWATGRLLQSSNIDFTVATPKAVVETQVFVSSNILGVPIHPAYATADGSCACMIDDVFVNDGTNNNVDCYPLKQGKFSIFNSVYQFNQDPTFDMVSRQLVESPLMTNVNLAVLIAGVAVIVLGVVFIFMVLCCCESCCTCSYCGKGLKNKLSECMRKNQPVQYVNNVQQIPNMQQMPGQMMFKAMV</sequence>
<keyword evidence="4" id="KW-1133">Transmembrane helix</keyword>
<evidence type="ECO:0000256" key="2">
    <source>
        <dbReference type="ARBA" id="ARBA00022777"/>
    </source>
</evidence>
<dbReference type="EMBL" id="GDID01002627">
    <property type="protein sequence ID" value="JAP93979.1"/>
    <property type="molecule type" value="Transcribed_RNA"/>
</dbReference>
<reference evidence="7" key="1">
    <citation type="submission" date="2015-07" db="EMBL/GenBank/DDBJ databases">
        <title>Adaptation to a free-living lifestyle via gene acquisitions in the diplomonad Trepomonas sp. PC1.</title>
        <authorList>
            <person name="Xu F."/>
            <person name="Jerlstrom-Hultqvist J."/>
            <person name="Kolisko M."/>
            <person name="Simpson A.G.B."/>
            <person name="Roger A.J."/>
            <person name="Svard S.G."/>
            <person name="Andersson J.O."/>
        </authorList>
    </citation>
    <scope>NUCLEOTIDE SEQUENCE</scope>
    <source>
        <strain evidence="7">PC1</strain>
    </source>
</reference>
<organism evidence="7">
    <name type="scientific">Trepomonas sp. PC1</name>
    <dbReference type="NCBI Taxonomy" id="1076344"/>
    <lineage>
        <taxon>Eukaryota</taxon>
        <taxon>Metamonada</taxon>
        <taxon>Diplomonadida</taxon>
        <taxon>Hexamitidae</taxon>
        <taxon>Hexamitinae</taxon>
        <taxon>Trepomonas</taxon>
    </lineage>
</organism>
<feature type="chain" id="PRO_5012972341" evidence="5">
    <location>
        <begin position="16"/>
        <end position="615"/>
    </location>
</feature>
<keyword evidence="2 7" id="KW-0418">Kinase</keyword>
<evidence type="ECO:0000259" key="6">
    <source>
        <dbReference type="Pfam" id="PF00294"/>
    </source>
</evidence>
<dbReference type="InterPro" id="IPR002173">
    <property type="entry name" value="Carboh/pur_kinase_PfkB_CS"/>
</dbReference>
<evidence type="ECO:0000256" key="1">
    <source>
        <dbReference type="ARBA" id="ARBA00022679"/>
    </source>
</evidence>
<gene>
    <name evidence="7" type="ORF">TPC1_13532</name>
</gene>
<evidence type="ECO:0000256" key="5">
    <source>
        <dbReference type="SAM" id="SignalP"/>
    </source>
</evidence>
<feature type="transmembrane region" description="Helical" evidence="4">
    <location>
        <begin position="537"/>
        <end position="560"/>
    </location>
</feature>
<feature type="region of interest" description="Disordered" evidence="3">
    <location>
        <begin position="13"/>
        <end position="53"/>
    </location>
</feature>
<feature type="transmembrane region" description="Helical" evidence="4">
    <location>
        <begin position="410"/>
        <end position="431"/>
    </location>
</feature>
<keyword evidence="1" id="KW-0808">Transferase</keyword>
<feature type="compositionally biased region" description="Polar residues" evidence="3">
    <location>
        <begin position="13"/>
        <end position="33"/>
    </location>
</feature>
<keyword evidence="4" id="KW-0472">Membrane</keyword>
<proteinExistence type="predicted"/>
<evidence type="ECO:0000256" key="3">
    <source>
        <dbReference type="SAM" id="MobiDB-lite"/>
    </source>
</evidence>
<dbReference type="Pfam" id="PF00294">
    <property type="entry name" value="PfkB"/>
    <property type="match status" value="1"/>
</dbReference>
<accession>A0A146KFA1</accession>